<accession>A0A0P1EMM9</accession>
<reference evidence="11" key="1">
    <citation type="submission" date="2015-09" db="EMBL/GenBank/DDBJ databases">
        <authorList>
            <person name="Rodrigo-Torres L."/>
            <person name="Arahal D.R."/>
        </authorList>
    </citation>
    <scope>NUCLEOTIDE SEQUENCE [LARGE SCALE GENOMIC DNA]</scope>
    <source>
        <strain evidence="11">CECT 4293</strain>
    </source>
</reference>
<dbReference type="PANTHER" id="PTHR33908:SF11">
    <property type="entry name" value="MEMBRANE PROTEIN"/>
    <property type="match status" value="1"/>
</dbReference>
<evidence type="ECO:0000256" key="3">
    <source>
        <dbReference type="ARBA" id="ARBA00022676"/>
    </source>
</evidence>
<keyword evidence="6 8" id="KW-1133">Transmembrane helix</keyword>
<evidence type="ECO:0000256" key="6">
    <source>
        <dbReference type="ARBA" id="ARBA00022989"/>
    </source>
</evidence>
<dbReference type="GO" id="GO:0016763">
    <property type="term" value="F:pentosyltransferase activity"/>
    <property type="evidence" value="ECO:0007669"/>
    <property type="project" value="TreeGrafter"/>
</dbReference>
<evidence type="ECO:0000313" key="10">
    <source>
        <dbReference type="EMBL" id="CUH42776.1"/>
    </source>
</evidence>
<feature type="transmembrane region" description="Helical" evidence="8">
    <location>
        <begin position="292"/>
        <end position="308"/>
    </location>
</feature>
<feature type="transmembrane region" description="Helical" evidence="8">
    <location>
        <begin position="315"/>
        <end position="337"/>
    </location>
</feature>
<feature type="transmembrane region" description="Helical" evidence="8">
    <location>
        <begin position="222"/>
        <end position="241"/>
    </location>
</feature>
<keyword evidence="2" id="KW-1003">Cell membrane</keyword>
<dbReference type="GO" id="GO:0009103">
    <property type="term" value="P:lipopolysaccharide biosynthetic process"/>
    <property type="evidence" value="ECO:0007669"/>
    <property type="project" value="UniProtKB-ARBA"/>
</dbReference>
<dbReference type="RefSeq" id="WP_058272844.1">
    <property type="nucleotide sequence ID" value="NZ_CYPS01000028.1"/>
</dbReference>
<evidence type="ECO:0000256" key="4">
    <source>
        <dbReference type="ARBA" id="ARBA00022679"/>
    </source>
</evidence>
<dbReference type="EMBL" id="CYPS01000028">
    <property type="protein sequence ID" value="CUH42776.1"/>
    <property type="molecule type" value="Genomic_DNA"/>
</dbReference>
<keyword evidence="5 8" id="KW-0812">Transmembrane</keyword>
<evidence type="ECO:0000256" key="8">
    <source>
        <dbReference type="SAM" id="Phobius"/>
    </source>
</evidence>
<keyword evidence="4" id="KW-0808">Transferase</keyword>
<dbReference type="InterPro" id="IPR050297">
    <property type="entry name" value="LipidA_mod_glycosyltrf_83"/>
</dbReference>
<keyword evidence="7 8" id="KW-0472">Membrane</keyword>
<evidence type="ECO:0000256" key="5">
    <source>
        <dbReference type="ARBA" id="ARBA00022692"/>
    </source>
</evidence>
<dbReference type="Pfam" id="PF13231">
    <property type="entry name" value="PMT_2"/>
    <property type="match status" value="1"/>
</dbReference>
<feature type="transmembrane region" description="Helical" evidence="8">
    <location>
        <begin position="375"/>
        <end position="394"/>
    </location>
</feature>
<name>A0A0P1EMM9_9RHOB</name>
<dbReference type="InterPro" id="IPR038731">
    <property type="entry name" value="RgtA/B/C-like"/>
</dbReference>
<feature type="transmembrane region" description="Helical" evidence="8">
    <location>
        <begin position="198"/>
        <end position="215"/>
    </location>
</feature>
<evidence type="ECO:0000256" key="1">
    <source>
        <dbReference type="ARBA" id="ARBA00004651"/>
    </source>
</evidence>
<organism evidence="10 11">
    <name type="scientific">Ruegeria atlantica</name>
    <dbReference type="NCBI Taxonomy" id="81569"/>
    <lineage>
        <taxon>Bacteria</taxon>
        <taxon>Pseudomonadati</taxon>
        <taxon>Pseudomonadota</taxon>
        <taxon>Alphaproteobacteria</taxon>
        <taxon>Rhodobacterales</taxon>
        <taxon>Roseobacteraceae</taxon>
        <taxon>Ruegeria</taxon>
    </lineage>
</organism>
<feature type="transmembrane region" description="Helical" evidence="8">
    <location>
        <begin position="81"/>
        <end position="98"/>
    </location>
</feature>
<evidence type="ECO:0000313" key="11">
    <source>
        <dbReference type="Proteomes" id="UP000050786"/>
    </source>
</evidence>
<dbReference type="PANTHER" id="PTHR33908">
    <property type="entry name" value="MANNOSYLTRANSFERASE YKCB-RELATED"/>
    <property type="match status" value="1"/>
</dbReference>
<feature type="domain" description="Glycosyltransferase RgtA/B/C/D-like" evidence="9">
    <location>
        <begin position="175"/>
        <end position="333"/>
    </location>
</feature>
<keyword evidence="11" id="KW-1185">Reference proteome</keyword>
<gene>
    <name evidence="10" type="ORF">RUM4293_01665</name>
</gene>
<evidence type="ECO:0000256" key="7">
    <source>
        <dbReference type="ARBA" id="ARBA00023136"/>
    </source>
</evidence>
<feature type="transmembrane region" description="Helical" evidence="8">
    <location>
        <begin position="415"/>
        <end position="433"/>
    </location>
</feature>
<proteinExistence type="predicted"/>
<comment type="subcellular location">
    <subcellularLocation>
        <location evidence="1">Cell membrane</location>
        <topology evidence="1">Multi-pass membrane protein</topology>
    </subcellularLocation>
</comment>
<dbReference type="AlphaFoldDB" id="A0A0P1EMM9"/>
<dbReference type="GO" id="GO:0005886">
    <property type="term" value="C:plasma membrane"/>
    <property type="evidence" value="ECO:0007669"/>
    <property type="project" value="UniProtKB-SubCell"/>
</dbReference>
<evidence type="ECO:0000256" key="2">
    <source>
        <dbReference type="ARBA" id="ARBA00022475"/>
    </source>
</evidence>
<keyword evidence="3" id="KW-0328">Glycosyltransferase</keyword>
<dbReference type="Proteomes" id="UP000050786">
    <property type="component" value="Unassembled WGS sequence"/>
</dbReference>
<feature type="transmembrane region" description="Helical" evidence="8">
    <location>
        <begin position="20"/>
        <end position="40"/>
    </location>
</feature>
<feature type="transmembrane region" description="Helical" evidence="8">
    <location>
        <begin position="439"/>
        <end position="457"/>
    </location>
</feature>
<evidence type="ECO:0000259" key="9">
    <source>
        <dbReference type="Pfam" id="PF13231"/>
    </source>
</evidence>
<protein>
    <submittedName>
        <fullName evidence="10">Putative membrane protein</fullName>
    </submittedName>
</protein>
<feature type="transmembrane region" description="Helical" evidence="8">
    <location>
        <begin position="247"/>
        <end position="264"/>
    </location>
</feature>
<sequence>MHEGFGFIRTPHSESLGPAVVISVLVAVATVLLFALYAVAGEAIVDTLYGAQIWPSAREEFSKNGAIPSVEFYATAIERTLFYFLLVSGLSVLVSLAFSPRIAGNRYSDEFVSRLNSPAFRDTCIVACLLIVATGFRLPGMNLGIWRDEASTYFEATSGSVSAVITMVKYGELNPPGFYLVTHFATELLGPGEKALKISPLIFGLMAIPAAYFLARVAGSRPAGLIAATLVTISPVGIYYAQEARPNTLAALLGCLVTLFFLNSQNHRHRTWSLVAFVLSASLLIYVQYTGLMLLVSLALAAIVLVVKRRGEIPAIPYLIAGFAIFVIYLPWLPAFFDHLGTGTPWTPESEWSDQPRAIYKNVAYLLPWGGQNSFIAKATLGIATIAVLGALIWSVANFFRRLRNPAVSAQEETAAFVLGTAVLGSILMLAALSLAGRYMFSFIPIASALFGIWLVRAGRLVNQRGWRWVQPLPVAIVALFAWTSLNAWDIATLDRLPKSGIPAFASTIDPASSERVYLLSPDFIAPTFGYYTRDENVSFVGFARLEDPHIFRPLDYAETWSRDSAVEETIDYLRRKADEGYGRLTLIEGGICKELEDKGKMQYSRVHELRAEIDKILSPANFTEYPARIECVTVTEYNLTNFENDGSTTTGG</sequence>
<feature type="transmembrane region" description="Helical" evidence="8">
    <location>
        <begin position="469"/>
        <end position="489"/>
    </location>
</feature>
<feature type="transmembrane region" description="Helical" evidence="8">
    <location>
        <begin position="119"/>
        <end position="138"/>
    </location>
</feature>